<dbReference type="AlphaFoldDB" id="A0AAW0R0Q5"/>
<reference evidence="2 3" key="1">
    <citation type="submission" date="2023-01" db="EMBL/GenBank/DDBJ databases">
        <title>Analysis of 21 Apiospora genomes using comparative genomics revels a genus with tremendous synthesis potential of carbohydrate active enzymes and secondary metabolites.</title>
        <authorList>
            <person name="Sorensen T."/>
        </authorList>
    </citation>
    <scope>NUCLEOTIDE SEQUENCE [LARGE SCALE GENOMIC DNA]</scope>
    <source>
        <strain evidence="2 3">CBS 117206</strain>
    </source>
</reference>
<organism evidence="2 3">
    <name type="scientific">Apiospora kogelbergensis</name>
    <dbReference type="NCBI Taxonomy" id="1337665"/>
    <lineage>
        <taxon>Eukaryota</taxon>
        <taxon>Fungi</taxon>
        <taxon>Dikarya</taxon>
        <taxon>Ascomycota</taxon>
        <taxon>Pezizomycotina</taxon>
        <taxon>Sordariomycetes</taxon>
        <taxon>Xylariomycetidae</taxon>
        <taxon>Amphisphaeriales</taxon>
        <taxon>Apiosporaceae</taxon>
        <taxon>Apiospora</taxon>
    </lineage>
</organism>
<dbReference type="InterPro" id="IPR052895">
    <property type="entry name" value="HetReg/Transcr_Mod"/>
</dbReference>
<name>A0AAW0R0Q5_9PEZI</name>
<feature type="domain" description="Heterokaryon incompatibility" evidence="1">
    <location>
        <begin position="48"/>
        <end position="202"/>
    </location>
</feature>
<evidence type="ECO:0000259" key="1">
    <source>
        <dbReference type="Pfam" id="PF06985"/>
    </source>
</evidence>
<dbReference type="EMBL" id="JAQQWP010000004">
    <property type="protein sequence ID" value="KAK8120837.1"/>
    <property type="molecule type" value="Genomic_DNA"/>
</dbReference>
<dbReference type="Pfam" id="PF06985">
    <property type="entry name" value="HET"/>
    <property type="match status" value="1"/>
</dbReference>
<evidence type="ECO:0000313" key="3">
    <source>
        <dbReference type="Proteomes" id="UP001392437"/>
    </source>
</evidence>
<gene>
    <name evidence="2" type="ORF">PG999_004957</name>
</gene>
<dbReference type="PANTHER" id="PTHR24148:SF78">
    <property type="entry name" value="HETEROKARYON INCOMPATIBILITY DOMAIN-CONTAINING PROTEIN"/>
    <property type="match status" value="1"/>
</dbReference>
<proteinExistence type="predicted"/>
<dbReference type="InterPro" id="IPR010730">
    <property type="entry name" value="HET"/>
</dbReference>
<dbReference type="PANTHER" id="PTHR24148">
    <property type="entry name" value="ANKYRIN REPEAT DOMAIN-CONTAINING PROTEIN 39 HOMOLOG-RELATED"/>
    <property type="match status" value="1"/>
</dbReference>
<sequence>MANFHVYTPLDESKGAIRLLRLCEGPLSDTICCDVVECSLGDGDRIPYEALSYTWGEEYSYSLPHILLDGRKKSVTHNLFDALAILRLKHEPRYLWIDALCINQADDREKGHQVGQMKDVYEKAERVLIWLGPALEDTDSLMNAMTLLEEQTRGRAKSLQNLRSAWRLVVLQLGETHIAYLRSVLGYVVKHTWFKRVWIIQEVGSARAAHVLCGTRSISSSVFSVMPFLMELRPDPHAQAVLDIMPGPLRRESWWNDDRRLLTLLGKFNESEATREHDRVYALLGIASDAPNLSIDYGCSFQKVVGRLVSLLAFGDAHRCHLLHQTRSRDEIPAFSLFRLFQGISDPTAFAVRVIEVCCEDTQEEFLKCMIDDSPLLETAAINAGYQGSLPFVVTVYSDWMNSQPIARPRMSVFENTLNEETRVAGAQVTESNLADSTLPQRFDHSPGQLRRTPLKGYGNVGARVKATARSHYTRLLKLLNGTN</sequence>
<protein>
    <submittedName>
        <fullName evidence="2">HET-domain-containing protein</fullName>
    </submittedName>
</protein>
<keyword evidence="3" id="KW-1185">Reference proteome</keyword>
<evidence type="ECO:0000313" key="2">
    <source>
        <dbReference type="EMBL" id="KAK8120837.1"/>
    </source>
</evidence>
<accession>A0AAW0R0Q5</accession>
<dbReference type="Proteomes" id="UP001392437">
    <property type="component" value="Unassembled WGS sequence"/>
</dbReference>
<comment type="caution">
    <text evidence="2">The sequence shown here is derived from an EMBL/GenBank/DDBJ whole genome shotgun (WGS) entry which is preliminary data.</text>
</comment>